<dbReference type="Gene3D" id="2.160.10.10">
    <property type="entry name" value="Hexapeptide repeat proteins"/>
    <property type="match status" value="1"/>
</dbReference>
<name>A0AAV0X4Z7_9HEMI</name>
<dbReference type="GO" id="GO:0005829">
    <property type="term" value="C:cytosol"/>
    <property type="evidence" value="ECO:0007669"/>
    <property type="project" value="UniProtKB-SubCell"/>
</dbReference>
<keyword evidence="3" id="KW-0963">Cytoplasm</keyword>
<dbReference type="SUPFAM" id="SSF51161">
    <property type="entry name" value="Trimeric LpxA-like enzymes"/>
    <property type="match status" value="1"/>
</dbReference>
<comment type="similarity">
    <text evidence="2">Belongs to the eIF-2B gamma/epsilon subunits family.</text>
</comment>
<dbReference type="GO" id="GO:0005085">
    <property type="term" value="F:guanyl-nucleotide exchange factor activity"/>
    <property type="evidence" value="ECO:0007669"/>
    <property type="project" value="InterPro"/>
</dbReference>
<dbReference type="PANTHER" id="PTHR45887:SF1">
    <property type="entry name" value="TRANSLATION INITIATION FACTOR EIF-2B SUBUNIT EPSILON"/>
    <property type="match status" value="1"/>
</dbReference>
<protein>
    <recommendedName>
        <fullName evidence="6">Translation initiation factor eIF2B subunit epsilon</fullName>
    </recommendedName>
    <alternativeName>
        <fullName evidence="7">eIF2B GDP-GTP exchange factor subunit epsilon</fullName>
    </alternativeName>
</protein>
<evidence type="ECO:0000256" key="1">
    <source>
        <dbReference type="ARBA" id="ARBA00004514"/>
    </source>
</evidence>
<dbReference type="GO" id="GO:0003743">
    <property type="term" value="F:translation initiation factor activity"/>
    <property type="evidence" value="ECO:0007669"/>
    <property type="project" value="TreeGrafter"/>
</dbReference>
<comment type="subcellular location">
    <subcellularLocation>
        <location evidence="1">Cytoplasm</location>
        <location evidence="1">Cytosol</location>
    </subcellularLocation>
</comment>
<comment type="subunit">
    <text evidence="8">Component of the translation initiation factor 2B (eIF2B) complex which is a heterodecamer of two sets of five different subunits: alpha, beta, gamma, delta and epsilon. Subunits alpha, beta and delta comprise a regulatory subcomplex and subunits epsilon and gamma comprise a catalytic subcomplex. Within the complex, the hexameric regulatory complex resides at the center, with the two heterodimeric catalytic subcomplexes bound on opposite sides.</text>
</comment>
<keyword evidence="4" id="KW-0396">Initiation factor</keyword>
<dbReference type="PANTHER" id="PTHR45887">
    <property type="entry name" value="TRANSLATION INITIATION FACTOR EIF-2B SUBUNIT EPSILON"/>
    <property type="match status" value="1"/>
</dbReference>
<dbReference type="GO" id="GO:0031369">
    <property type="term" value="F:translation initiation factor binding"/>
    <property type="evidence" value="ECO:0007669"/>
    <property type="project" value="InterPro"/>
</dbReference>
<keyword evidence="5" id="KW-0648">Protein biosynthesis</keyword>
<dbReference type="EMBL" id="CARXXK010000003">
    <property type="protein sequence ID" value="CAI6363355.1"/>
    <property type="molecule type" value="Genomic_DNA"/>
</dbReference>
<evidence type="ECO:0000313" key="11">
    <source>
        <dbReference type="Proteomes" id="UP001160148"/>
    </source>
</evidence>
<dbReference type="Pfam" id="PF25084">
    <property type="entry name" value="LbH_EIF2B"/>
    <property type="match status" value="1"/>
</dbReference>
<dbReference type="GO" id="GO:0005851">
    <property type="term" value="C:eukaryotic translation initiation factor 2B complex"/>
    <property type="evidence" value="ECO:0007669"/>
    <property type="project" value="TreeGrafter"/>
</dbReference>
<dbReference type="InterPro" id="IPR051956">
    <property type="entry name" value="eIF2B_epsilon"/>
</dbReference>
<evidence type="ECO:0000256" key="4">
    <source>
        <dbReference type="ARBA" id="ARBA00022540"/>
    </source>
</evidence>
<comment type="caution">
    <text evidence="10">The sequence shown here is derived from an EMBL/GenBank/DDBJ whole genome shotgun (WGS) entry which is preliminary data.</text>
</comment>
<dbReference type="Gene3D" id="1.25.40.180">
    <property type="match status" value="1"/>
</dbReference>
<dbReference type="SUPFAM" id="SSF53448">
    <property type="entry name" value="Nucleotide-diphospho-sugar transferases"/>
    <property type="match status" value="1"/>
</dbReference>
<dbReference type="InterPro" id="IPR044123">
    <property type="entry name" value="W2_eIF2B_epsilon"/>
</dbReference>
<keyword evidence="11" id="KW-1185">Reference proteome</keyword>
<evidence type="ECO:0000256" key="3">
    <source>
        <dbReference type="ARBA" id="ARBA00022490"/>
    </source>
</evidence>
<gene>
    <name evidence="10" type="ORF">MEUPH1_LOCUS18313</name>
</gene>
<dbReference type="InterPro" id="IPR029044">
    <property type="entry name" value="Nucleotide-diphossugar_trans"/>
</dbReference>
<dbReference type="Pfam" id="PF02020">
    <property type="entry name" value="W2"/>
    <property type="match status" value="1"/>
</dbReference>
<sequence>MSTNKVQKQDVLQAVVVASFFHKNFWPAADGDSACLMPLVNRPLLHYTLDMLESSGIVDVVVFCSSGSADRIKDSVQLASGARRLNVVYTTSDTCRSFGDVLRHLDSCALIRNDFVLLWGNVVGQLPLLPLVKRFKTLRQSGDRGAVMTIIYQRSGDPNAASVADQTIVLAADTGRVLFHNRARGKISLPLELVLDSTVDIRRDLVDTNVVICSTAVPPLFADNFDFQTKDDFVKGLLINEEILNSTLYAHVVDGDGYAGEVFDWPSYQRVTRDVLHRWTYPQVPEVVDKYSLRYGNVYIGENLKLALTCYLGNDTVVGSDSKFGSSTRISNTVIGKNCTIGNNVTIENSYIFNGVTVKDRSVIKFSVVGDNSMIKENSHITDSCILGGGVVIEPNTDLKQLRILSSDSTNKSKKLSAKAYAYNAEDDSDSEDDEDVRGLTFRKRTWSVNSCSSSDDDTASVAASIPDDTCMFYSEVVDSLIRGFEDHVHCDNLILEINSSRYAYNINYREANFQVIRAMLTLNSKAELEALNQVRYYTQLQSKLDYFLPVLRNYIKTTDSCEDCLSAIEDIAKGEELLNTVIVKVIHHLYNMNILSEESILRWHEKEEDTQFAKTVREKANKLIEWLKDAEEETDSDDDDDSS</sequence>
<accession>A0AAV0X4Z7</accession>
<evidence type="ECO:0000256" key="5">
    <source>
        <dbReference type="ARBA" id="ARBA00022917"/>
    </source>
</evidence>
<dbReference type="FunFam" id="1.25.40.180:FF:000022">
    <property type="entry name" value="Translation initiation factor eIF-2B epsilon subunit"/>
    <property type="match status" value="1"/>
</dbReference>
<dbReference type="SMART" id="SM00515">
    <property type="entry name" value="eIF5C"/>
    <property type="match status" value="1"/>
</dbReference>
<dbReference type="Gene3D" id="3.90.550.10">
    <property type="entry name" value="Spore Coat Polysaccharide Biosynthesis Protein SpsA, Chain A"/>
    <property type="match status" value="1"/>
</dbReference>
<dbReference type="CDD" id="cd11558">
    <property type="entry name" value="W2_eIF2B_epsilon"/>
    <property type="match status" value="1"/>
</dbReference>
<proteinExistence type="inferred from homology"/>
<evidence type="ECO:0000259" key="9">
    <source>
        <dbReference type="PROSITE" id="PS51363"/>
    </source>
</evidence>
<dbReference type="Proteomes" id="UP001160148">
    <property type="component" value="Unassembled WGS sequence"/>
</dbReference>
<feature type="domain" description="W2" evidence="9">
    <location>
        <begin position="467"/>
        <end position="638"/>
    </location>
</feature>
<evidence type="ECO:0000256" key="2">
    <source>
        <dbReference type="ARBA" id="ARBA00007878"/>
    </source>
</evidence>
<dbReference type="InterPro" id="IPR003307">
    <property type="entry name" value="W2_domain"/>
</dbReference>
<evidence type="ECO:0000256" key="6">
    <source>
        <dbReference type="ARBA" id="ARBA00044144"/>
    </source>
</evidence>
<reference evidence="10 11" key="1">
    <citation type="submission" date="2023-01" db="EMBL/GenBank/DDBJ databases">
        <authorList>
            <person name="Whitehead M."/>
        </authorList>
    </citation>
    <scope>NUCLEOTIDE SEQUENCE [LARGE SCALE GENOMIC DNA]</scope>
</reference>
<dbReference type="AlphaFoldDB" id="A0AAV0X4Z7"/>
<dbReference type="InterPro" id="IPR016024">
    <property type="entry name" value="ARM-type_fold"/>
</dbReference>
<dbReference type="PROSITE" id="PS51363">
    <property type="entry name" value="W2"/>
    <property type="match status" value="1"/>
</dbReference>
<dbReference type="InterPro" id="IPR056764">
    <property type="entry name" value="LbH_EIF2B3/5"/>
</dbReference>
<evidence type="ECO:0000256" key="7">
    <source>
        <dbReference type="ARBA" id="ARBA00044345"/>
    </source>
</evidence>
<evidence type="ECO:0000256" key="8">
    <source>
        <dbReference type="ARBA" id="ARBA00046432"/>
    </source>
</evidence>
<evidence type="ECO:0000313" key="10">
    <source>
        <dbReference type="EMBL" id="CAI6363355.1"/>
    </source>
</evidence>
<dbReference type="SUPFAM" id="SSF48371">
    <property type="entry name" value="ARM repeat"/>
    <property type="match status" value="1"/>
</dbReference>
<dbReference type="InterPro" id="IPR011004">
    <property type="entry name" value="Trimer_LpxA-like_sf"/>
</dbReference>
<organism evidence="10 11">
    <name type="scientific">Macrosiphum euphorbiae</name>
    <name type="common">potato aphid</name>
    <dbReference type="NCBI Taxonomy" id="13131"/>
    <lineage>
        <taxon>Eukaryota</taxon>
        <taxon>Metazoa</taxon>
        <taxon>Ecdysozoa</taxon>
        <taxon>Arthropoda</taxon>
        <taxon>Hexapoda</taxon>
        <taxon>Insecta</taxon>
        <taxon>Pterygota</taxon>
        <taxon>Neoptera</taxon>
        <taxon>Paraneoptera</taxon>
        <taxon>Hemiptera</taxon>
        <taxon>Sternorrhyncha</taxon>
        <taxon>Aphidomorpha</taxon>
        <taxon>Aphidoidea</taxon>
        <taxon>Aphididae</taxon>
        <taxon>Macrosiphini</taxon>
        <taxon>Macrosiphum</taxon>
    </lineage>
</organism>